<sequence length="309" mass="34621">MSNLSAADSLTLKTTGQDIIRTFVAIVVETFLYATYGCLVIVAARPLLKATRRTTLALFGIVVTMFMLDTVLWIFDIHDLILEVSAVMTSSKDNSLQDRYRSATDASLFPLAPIFYTFMTVFGDIIIIWRVFAFWMGPRERWLLSIPLSVLTASIVTLFMIIDCSVRSKGQLLLGNFDSGAYCQHVQNASYLANTLTTLVSTIMISFKTWEYRRTIKTSLTDASSRVERVMIILVESGILYFLFFLEVFISSLGDITQRQAATPSLAFASTVYIYASSHIVGIYPTIIVILVHYQKSYIDTTTTQTSIA</sequence>
<name>A0ACB8QNR5_9AGAM</name>
<comment type="caution">
    <text evidence="1">The sequence shown here is derived from an EMBL/GenBank/DDBJ whole genome shotgun (WGS) entry which is preliminary data.</text>
</comment>
<feature type="non-terminal residue" evidence="1">
    <location>
        <position position="309"/>
    </location>
</feature>
<reference evidence="1" key="2">
    <citation type="journal article" date="2022" name="New Phytol.">
        <title>Evolutionary transition to the ectomycorrhizal habit in the genomes of a hyperdiverse lineage of mushroom-forming fungi.</title>
        <authorList>
            <person name="Looney B."/>
            <person name="Miyauchi S."/>
            <person name="Morin E."/>
            <person name="Drula E."/>
            <person name="Courty P.E."/>
            <person name="Kohler A."/>
            <person name="Kuo A."/>
            <person name="LaButti K."/>
            <person name="Pangilinan J."/>
            <person name="Lipzen A."/>
            <person name="Riley R."/>
            <person name="Andreopoulos W."/>
            <person name="He G."/>
            <person name="Johnson J."/>
            <person name="Nolan M."/>
            <person name="Tritt A."/>
            <person name="Barry K.W."/>
            <person name="Grigoriev I.V."/>
            <person name="Nagy L.G."/>
            <person name="Hibbett D."/>
            <person name="Henrissat B."/>
            <person name="Matheny P.B."/>
            <person name="Labbe J."/>
            <person name="Martin F.M."/>
        </authorList>
    </citation>
    <scope>NUCLEOTIDE SEQUENCE</scope>
    <source>
        <strain evidence="1">EC-137</strain>
    </source>
</reference>
<protein>
    <submittedName>
        <fullName evidence="1">Uncharacterized protein</fullName>
    </submittedName>
</protein>
<keyword evidence="2" id="KW-1185">Reference proteome</keyword>
<organism evidence="1 2">
    <name type="scientific">Vararia minispora EC-137</name>
    <dbReference type="NCBI Taxonomy" id="1314806"/>
    <lineage>
        <taxon>Eukaryota</taxon>
        <taxon>Fungi</taxon>
        <taxon>Dikarya</taxon>
        <taxon>Basidiomycota</taxon>
        <taxon>Agaricomycotina</taxon>
        <taxon>Agaricomycetes</taxon>
        <taxon>Russulales</taxon>
        <taxon>Lachnocladiaceae</taxon>
        <taxon>Vararia</taxon>
    </lineage>
</organism>
<evidence type="ECO:0000313" key="2">
    <source>
        <dbReference type="Proteomes" id="UP000814128"/>
    </source>
</evidence>
<gene>
    <name evidence="1" type="ORF">K488DRAFT_16078</name>
</gene>
<reference evidence="1" key="1">
    <citation type="submission" date="2021-02" db="EMBL/GenBank/DDBJ databases">
        <authorList>
            <consortium name="DOE Joint Genome Institute"/>
            <person name="Ahrendt S."/>
            <person name="Looney B.P."/>
            <person name="Miyauchi S."/>
            <person name="Morin E."/>
            <person name="Drula E."/>
            <person name="Courty P.E."/>
            <person name="Chicoki N."/>
            <person name="Fauchery L."/>
            <person name="Kohler A."/>
            <person name="Kuo A."/>
            <person name="Labutti K."/>
            <person name="Pangilinan J."/>
            <person name="Lipzen A."/>
            <person name="Riley R."/>
            <person name="Andreopoulos W."/>
            <person name="He G."/>
            <person name="Johnson J."/>
            <person name="Barry K.W."/>
            <person name="Grigoriev I.V."/>
            <person name="Nagy L."/>
            <person name="Hibbett D."/>
            <person name="Henrissat B."/>
            <person name="Matheny P.B."/>
            <person name="Labbe J."/>
            <person name="Martin F."/>
        </authorList>
    </citation>
    <scope>NUCLEOTIDE SEQUENCE</scope>
    <source>
        <strain evidence="1">EC-137</strain>
    </source>
</reference>
<dbReference type="Proteomes" id="UP000814128">
    <property type="component" value="Unassembled WGS sequence"/>
</dbReference>
<evidence type="ECO:0000313" key="1">
    <source>
        <dbReference type="EMBL" id="KAI0033006.1"/>
    </source>
</evidence>
<dbReference type="EMBL" id="MU273530">
    <property type="protein sequence ID" value="KAI0033006.1"/>
    <property type="molecule type" value="Genomic_DNA"/>
</dbReference>
<accession>A0ACB8QNR5</accession>
<proteinExistence type="predicted"/>